<dbReference type="InterPro" id="IPR019660">
    <property type="entry name" value="Put_sensory_transdc_reg_YbjN"/>
</dbReference>
<evidence type="ECO:0000313" key="1">
    <source>
        <dbReference type="EMBL" id="GGB56991.1"/>
    </source>
</evidence>
<proteinExistence type="predicted"/>
<evidence type="ECO:0008006" key="3">
    <source>
        <dbReference type="Google" id="ProtNLM"/>
    </source>
</evidence>
<dbReference type="EMBL" id="BMKF01000001">
    <property type="protein sequence ID" value="GGB56991.1"/>
    <property type="molecule type" value="Genomic_DNA"/>
</dbReference>
<accession>A0ABQ1J0A9</accession>
<name>A0ABQ1J0A9_9PROT</name>
<organism evidence="1 2">
    <name type="scientific">Henriciella pelagia</name>
    <dbReference type="NCBI Taxonomy" id="1977912"/>
    <lineage>
        <taxon>Bacteria</taxon>
        <taxon>Pseudomonadati</taxon>
        <taxon>Pseudomonadota</taxon>
        <taxon>Alphaproteobacteria</taxon>
        <taxon>Hyphomonadales</taxon>
        <taxon>Hyphomonadaceae</taxon>
        <taxon>Henriciella</taxon>
    </lineage>
</organism>
<comment type="caution">
    <text evidence="1">The sequence shown here is derived from an EMBL/GenBank/DDBJ whole genome shotgun (WGS) entry which is preliminary data.</text>
</comment>
<sequence>MKTAFLLAATTIIGLAAAAKPITPSQAEDLLADYGANLSASTAVGEDAHTIDAQIGDINMTVRLGGCDENGFCNYAMMFATFDLGSAADEATLMKTNGYNDSFPFGRAFVVPGDDGNDIVGIDYVVDISSEASLDATDFARFEEILSSYINHWTADAQ</sequence>
<keyword evidence="2" id="KW-1185">Reference proteome</keyword>
<dbReference type="RefSeq" id="WP_158084630.1">
    <property type="nucleotide sequence ID" value="NZ_BMKF01000001.1"/>
</dbReference>
<gene>
    <name evidence="1" type="ORF">GCM10011503_01690</name>
</gene>
<dbReference type="Proteomes" id="UP000628854">
    <property type="component" value="Unassembled WGS sequence"/>
</dbReference>
<reference evidence="2" key="1">
    <citation type="journal article" date="2019" name="Int. J. Syst. Evol. Microbiol.">
        <title>The Global Catalogue of Microorganisms (GCM) 10K type strain sequencing project: providing services to taxonomists for standard genome sequencing and annotation.</title>
        <authorList>
            <consortium name="The Broad Institute Genomics Platform"/>
            <consortium name="The Broad Institute Genome Sequencing Center for Infectious Disease"/>
            <person name="Wu L."/>
            <person name="Ma J."/>
        </authorList>
    </citation>
    <scope>NUCLEOTIDE SEQUENCE [LARGE SCALE GENOMIC DNA]</scope>
    <source>
        <strain evidence="2">CGMCC 1.15928</strain>
    </source>
</reference>
<protein>
    <recommendedName>
        <fullName evidence="3">YbjN domain-containing protein</fullName>
    </recommendedName>
</protein>
<evidence type="ECO:0000313" key="2">
    <source>
        <dbReference type="Proteomes" id="UP000628854"/>
    </source>
</evidence>
<dbReference type="Pfam" id="PF10722">
    <property type="entry name" value="YbjN"/>
    <property type="match status" value="1"/>
</dbReference>